<accession>A0A3B9L2B2</accession>
<dbReference type="InterPro" id="IPR001466">
    <property type="entry name" value="Beta-lactam-related"/>
</dbReference>
<dbReference type="EMBL" id="DMBR01000327">
    <property type="protein sequence ID" value="HAE95042.1"/>
    <property type="molecule type" value="Genomic_DNA"/>
</dbReference>
<dbReference type="Proteomes" id="UP000259173">
    <property type="component" value="Unassembled WGS sequence"/>
</dbReference>
<evidence type="ECO:0000259" key="1">
    <source>
        <dbReference type="Pfam" id="PF00144"/>
    </source>
</evidence>
<feature type="non-terminal residue" evidence="2">
    <location>
        <position position="1"/>
    </location>
</feature>
<organism evidence="2 3">
    <name type="scientific">Hyphomonas atlantica</name>
    <dbReference type="NCBI Taxonomy" id="1280948"/>
    <lineage>
        <taxon>Bacteria</taxon>
        <taxon>Pseudomonadati</taxon>
        <taxon>Pseudomonadota</taxon>
        <taxon>Alphaproteobacteria</taxon>
        <taxon>Hyphomonadales</taxon>
        <taxon>Hyphomonadaceae</taxon>
        <taxon>Hyphomonas</taxon>
    </lineage>
</organism>
<dbReference type="Pfam" id="PF00144">
    <property type="entry name" value="Beta-lactamase"/>
    <property type="match status" value="1"/>
</dbReference>
<proteinExistence type="predicted"/>
<reference evidence="2 3" key="1">
    <citation type="journal article" date="2018" name="Nat. Biotechnol.">
        <title>A standardized bacterial taxonomy based on genome phylogeny substantially revises the tree of life.</title>
        <authorList>
            <person name="Parks D.H."/>
            <person name="Chuvochina M."/>
            <person name="Waite D.W."/>
            <person name="Rinke C."/>
            <person name="Skarshewski A."/>
            <person name="Chaumeil P.A."/>
            <person name="Hugenholtz P."/>
        </authorList>
    </citation>
    <scope>NUCLEOTIDE SEQUENCE [LARGE SCALE GENOMIC DNA]</scope>
    <source>
        <strain evidence="2">UBA8557</strain>
    </source>
</reference>
<comment type="caution">
    <text evidence="2">The sequence shown here is derived from an EMBL/GenBank/DDBJ whole genome shotgun (WGS) entry which is preliminary data.</text>
</comment>
<name>A0A3B9L2B2_9PROT</name>
<dbReference type="SUPFAM" id="SSF56601">
    <property type="entry name" value="beta-lactamase/transpeptidase-like"/>
    <property type="match status" value="1"/>
</dbReference>
<dbReference type="GO" id="GO:0016787">
    <property type="term" value="F:hydrolase activity"/>
    <property type="evidence" value="ECO:0007669"/>
    <property type="project" value="UniProtKB-KW"/>
</dbReference>
<dbReference type="PANTHER" id="PTHR43283:SF14">
    <property type="entry name" value="BLL8153 PROTEIN"/>
    <property type="match status" value="1"/>
</dbReference>
<keyword evidence="2" id="KW-0378">Hydrolase</keyword>
<evidence type="ECO:0000313" key="2">
    <source>
        <dbReference type="EMBL" id="HAE95042.1"/>
    </source>
</evidence>
<protein>
    <submittedName>
        <fullName evidence="2">Serine hydrolase</fullName>
    </submittedName>
</protein>
<sequence length="275" mass="29816">TSHSVAKSITSTLVGAAIRDGYIQSLNDPVSNYIGGLKGSAYDDVTVEQLLTMTSGVAWNEDYDDPNSDVAKFGTHESSDGLPALVSYMSQLPRAHPAGDVWNYSTGETNLIGILVSEATGKPLATYLSEKIWAPYGMQQDASWLLSPDGQEISGCCIQAATRDFARFGQFILENGTIDGVSVVPEDWLASATTSRVATGYDGVAYGYQWWVYGEDAFAAIGIFGQGIYIDRKRKLVVASNSNWTTALGGKDGENLRRHQFYMDITRAIDAEPPR</sequence>
<dbReference type="Gene3D" id="3.40.710.10">
    <property type="entry name" value="DD-peptidase/beta-lactamase superfamily"/>
    <property type="match status" value="1"/>
</dbReference>
<dbReference type="InterPro" id="IPR050789">
    <property type="entry name" value="Diverse_Enzym_Activities"/>
</dbReference>
<evidence type="ECO:0000313" key="3">
    <source>
        <dbReference type="Proteomes" id="UP000259173"/>
    </source>
</evidence>
<gene>
    <name evidence="2" type="ORF">DCG65_10800</name>
</gene>
<dbReference type="PANTHER" id="PTHR43283">
    <property type="entry name" value="BETA-LACTAMASE-RELATED"/>
    <property type="match status" value="1"/>
</dbReference>
<feature type="domain" description="Beta-lactamase-related" evidence="1">
    <location>
        <begin position="4"/>
        <end position="248"/>
    </location>
</feature>
<dbReference type="AlphaFoldDB" id="A0A3B9L2B2"/>
<dbReference type="InterPro" id="IPR012338">
    <property type="entry name" value="Beta-lactam/transpept-like"/>
</dbReference>